<sequence length="83" mass="9235">MKEVKDMKNLFTVKSPTKPGIYRSNSSYVNLSISNSKIVNIDESGKILSAENSNETFNEKTLERGLKLRHVQLIALGGCIGMF</sequence>
<dbReference type="AlphaFoldDB" id="A0A0V1PQJ6"/>
<dbReference type="RefSeq" id="XP_015464612.1">
    <property type="nucleotide sequence ID" value="XM_015614558.1"/>
</dbReference>
<proteinExistence type="predicted"/>
<organism evidence="1 2">
    <name type="scientific">Debaryomyces fabryi</name>
    <dbReference type="NCBI Taxonomy" id="58627"/>
    <lineage>
        <taxon>Eukaryota</taxon>
        <taxon>Fungi</taxon>
        <taxon>Dikarya</taxon>
        <taxon>Ascomycota</taxon>
        <taxon>Saccharomycotina</taxon>
        <taxon>Pichiomycetes</taxon>
        <taxon>Debaryomycetaceae</taxon>
        <taxon>Debaryomyces</taxon>
    </lineage>
</organism>
<protein>
    <submittedName>
        <fullName evidence="1">Uncharacterized protein</fullName>
    </submittedName>
</protein>
<dbReference type="GeneID" id="26842738"/>
<reference evidence="1 2" key="1">
    <citation type="submission" date="2015-11" db="EMBL/GenBank/DDBJ databases">
        <title>The genome of Debaryomyces fabryi.</title>
        <authorList>
            <person name="Tafer H."/>
            <person name="Lopandic K."/>
        </authorList>
    </citation>
    <scope>NUCLEOTIDE SEQUENCE [LARGE SCALE GENOMIC DNA]</scope>
    <source>
        <strain evidence="1 2">CBS 789</strain>
    </source>
</reference>
<evidence type="ECO:0000313" key="2">
    <source>
        <dbReference type="Proteomes" id="UP000054251"/>
    </source>
</evidence>
<name>A0A0V1PQJ6_9ASCO</name>
<evidence type="ECO:0000313" key="1">
    <source>
        <dbReference type="EMBL" id="KRZ98509.1"/>
    </source>
</evidence>
<comment type="caution">
    <text evidence="1">The sequence shown here is derived from an EMBL/GenBank/DDBJ whole genome shotgun (WGS) entry which is preliminary data.</text>
</comment>
<keyword evidence="2" id="KW-1185">Reference proteome</keyword>
<dbReference type="EMBL" id="LMYN01000264">
    <property type="protein sequence ID" value="KRZ98509.1"/>
    <property type="molecule type" value="Genomic_DNA"/>
</dbReference>
<dbReference type="Proteomes" id="UP000054251">
    <property type="component" value="Unassembled WGS sequence"/>
</dbReference>
<gene>
    <name evidence="1" type="ORF">AC631_05729</name>
</gene>
<accession>A0A0V1PQJ6</accession>